<comment type="pathway">
    <text evidence="1 8">Amino-acid biosynthesis; L-histidine biosynthesis; L-histidine from 5-phospho-alpha-D-ribose 1-diphosphate: step 8/9.</text>
</comment>
<dbReference type="UniPathway" id="UPA00031">
    <property type="reaction ID" value="UER00013"/>
</dbReference>
<dbReference type="SUPFAM" id="SSF89550">
    <property type="entry name" value="PHP domain-like"/>
    <property type="match status" value="1"/>
</dbReference>
<keyword evidence="11" id="KW-1185">Reference proteome</keyword>
<comment type="catalytic activity">
    <reaction evidence="7 8">
        <text>L-histidinol phosphate + H2O = L-histidinol + phosphate</text>
        <dbReference type="Rhea" id="RHEA:14465"/>
        <dbReference type="ChEBI" id="CHEBI:15377"/>
        <dbReference type="ChEBI" id="CHEBI:43474"/>
        <dbReference type="ChEBI" id="CHEBI:57699"/>
        <dbReference type="ChEBI" id="CHEBI:57980"/>
        <dbReference type="EC" id="3.1.3.15"/>
    </reaction>
</comment>
<evidence type="ECO:0000256" key="7">
    <source>
        <dbReference type="ARBA" id="ARBA00049158"/>
    </source>
</evidence>
<dbReference type="EMBL" id="RYZZ01000022">
    <property type="protein sequence ID" value="RUQ27619.1"/>
    <property type="molecule type" value="Genomic_DNA"/>
</dbReference>
<reference evidence="10 11" key="1">
    <citation type="submission" date="2018-12" db="EMBL/GenBank/DDBJ databases">
        <title>Bacillus chawlae sp. nov., Bacillus glennii sp. nov., and Bacillus saganii sp. nov. Isolated from the Vehicle Assembly Building at Kennedy Space Center where the Viking Spacecraft were Assembled.</title>
        <authorList>
            <person name="Seuylemezian A."/>
            <person name="Vaishampayan P."/>
        </authorList>
    </citation>
    <scope>NUCLEOTIDE SEQUENCE [LARGE SCALE GENOMIC DNA]</scope>
    <source>
        <strain evidence="10 11">L5</strain>
    </source>
</reference>
<dbReference type="PANTHER" id="PTHR21039">
    <property type="entry name" value="HISTIDINOL PHOSPHATASE-RELATED"/>
    <property type="match status" value="1"/>
</dbReference>
<evidence type="ECO:0000313" key="10">
    <source>
        <dbReference type="EMBL" id="RUQ27619.1"/>
    </source>
</evidence>
<sequence length="279" mass="31731">MKYDGHVHSLFCPHGSPDLFEEYIGKAIELGIEEISFTEHAPLPDGFFDPTPEKDSGMDSDQLHAYIEQLHSLKTSYRSQIKINIGLEVDFIEGFEAQTKKFLDETGPLLDDSILSVHFIKEKDKWHCLDFSAEMFGEISRQIGSVEAVHERYYSTVKKSIHADLGDYKPVRIGHITLVHKFQKQFPISISFDERVIVLLDDIHRKNYALDYNGAGATKPLCGEPYPPERFIRHAVQLGIPLVYGSDAHQAKDLGQGYESLRHTHLLTSPMQNVYNNKS</sequence>
<gene>
    <name evidence="10" type="primary">hisJ</name>
    <name evidence="10" type="ORF">ELQ35_15295</name>
</gene>
<dbReference type="EC" id="3.1.3.15" evidence="3 8"/>
<dbReference type="AlphaFoldDB" id="A0A433HH40"/>
<comment type="caution">
    <text evidence="10">The sequence shown here is derived from an EMBL/GenBank/DDBJ whole genome shotgun (WGS) entry which is preliminary data.</text>
</comment>
<dbReference type="Gene3D" id="3.20.20.140">
    <property type="entry name" value="Metal-dependent hydrolases"/>
    <property type="match status" value="1"/>
</dbReference>
<dbReference type="InterPro" id="IPR016195">
    <property type="entry name" value="Pol/histidinol_Pase-like"/>
</dbReference>
<dbReference type="Proteomes" id="UP000267430">
    <property type="component" value="Unassembled WGS sequence"/>
</dbReference>
<dbReference type="Pfam" id="PF02811">
    <property type="entry name" value="PHP"/>
    <property type="match status" value="1"/>
</dbReference>
<name>A0A433HH40_9BACI</name>
<keyword evidence="4 8" id="KW-0028">Amino-acid biosynthesis</keyword>
<keyword evidence="5 8" id="KW-0378">Hydrolase</keyword>
<dbReference type="GO" id="GO:0000105">
    <property type="term" value="P:L-histidine biosynthetic process"/>
    <property type="evidence" value="ECO:0007669"/>
    <property type="project" value="UniProtKB-UniRule"/>
</dbReference>
<dbReference type="OrthoDB" id="9775255at2"/>
<evidence type="ECO:0000256" key="8">
    <source>
        <dbReference type="RuleBase" id="RU366003"/>
    </source>
</evidence>
<dbReference type="RefSeq" id="WP_126865734.1">
    <property type="nucleotide sequence ID" value="NZ_JAUSTX010000028.1"/>
</dbReference>
<dbReference type="NCBIfam" id="NF005996">
    <property type="entry name" value="PRK08123.1"/>
    <property type="match status" value="1"/>
</dbReference>
<keyword evidence="6 8" id="KW-0368">Histidine biosynthesis</keyword>
<dbReference type="GO" id="GO:0005737">
    <property type="term" value="C:cytoplasm"/>
    <property type="evidence" value="ECO:0007669"/>
    <property type="project" value="TreeGrafter"/>
</dbReference>
<proteinExistence type="inferred from homology"/>
<evidence type="ECO:0000256" key="6">
    <source>
        <dbReference type="ARBA" id="ARBA00023102"/>
    </source>
</evidence>
<comment type="similarity">
    <text evidence="2 8">Belongs to the PHP hydrolase family. HisK subfamily.</text>
</comment>
<dbReference type="NCBIfam" id="TIGR01856">
    <property type="entry name" value="hisJ_fam"/>
    <property type="match status" value="1"/>
</dbReference>
<evidence type="ECO:0000259" key="9">
    <source>
        <dbReference type="Pfam" id="PF02811"/>
    </source>
</evidence>
<dbReference type="InterPro" id="IPR010140">
    <property type="entry name" value="Histidinol_P_phosphatase_HisJ"/>
</dbReference>
<organism evidence="10 11">
    <name type="scientific">Peribacillus cavernae</name>
    <dbReference type="NCBI Taxonomy" id="1674310"/>
    <lineage>
        <taxon>Bacteria</taxon>
        <taxon>Bacillati</taxon>
        <taxon>Bacillota</taxon>
        <taxon>Bacilli</taxon>
        <taxon>Bacillales</taxon>
        <taxon>Bacillaceae</taxon>
        <taxon>Peribacillus</taxon>
    </lineage>
</organism>
<evidence type="ECO:0000313" key="11">
    <source>
        <dbReference type="Proteomes" id="UP000267430"/>
    </source>
</evidence>
<evidence type="ECO:0000256" key="2">
    <source>
        <dbReference type="ARBA" id="ARBA00009152"/>
    </source>
</evidence>
<dbReference type="PANTHER" id="PTHR21039:SF0">
    <property type="entry name" value="HISTIDINOL-PHOSPHATASE"/>
    <property type="match status" value="1"/>
</dbReference>
<dbReference type="GO" id="GO:0004401">
    <property type="term" value="F:histidinol-phosphatase activity"/>
    <property type="evidence" value="ECO:0007669"/>
    <property type="project" value="UniProtKB-UniRule"/>
</dbReference>
<evidence type="ECO:0000256" key="3">
    <source>
        <dbReference type="ARBA" id="ARBA00013085"/>
    </source>
</evidence>
<protein>
    <recommendedName>
        <fullName evidence="3 8">Histidinol-phosphatase</fullName>
        <shortName evidence="8">HolPase</shortName>
        <ecNumber evidence="3 8">3.1.3.15</ecNumber>
    </recommendedName>
</protein>
<dbReference type="InterPro" id="IPR004013">
    <property type="entry name" value="PHP_dom"/>
</dbReference>
<evidence type="ECO:0000256" key="1">
    <source>
        <dbReference type="ARBA" id="ARBA00004970"/>
    </source>
</evidence>
<evidence type="ECO:0000256" key="5">
    <source>
        <dbReference type="ARBA" id="ARBA00022801"/>
    </source>
</evidence>
<accession>A0A433HH40</accession>
<evidence type="ECO:0000256" key="4">
    <source>
        <dbReference type="ARBA" id="ARBA00022605"/>
    </source>
</evidence>
<dbReference type="CDD" id="cd12110">
    <property type="entry name" value="PHP_HisPPase_Hisj_like"/>
    <property type="match status" value="1"/>
</dbReference>
<feature type="domain" description="PHP" evidence="9">
    <location>
        <begin position="4"/>
        <end position="213"/>
    </location>
</feature>